<dbReference type="RefSeq" id="WP_008516948.1">
    <property type="nucleotide sequence ID" value="NZ_ACJM01000009.1"/>
</dbReference>
<evidence type="ECO:0000313" key="3">
    <source>
        <dbReference type="Proteomes" id="UP000006443"/>
    </source>
</evidence>
<comment type="caution">
    <text evidence="2">The sequence shown here is derived from an EMBL/GenBank/DDBJ whole genome shotgun (WGS) entry which is preliminary data.</text>
</comment>
<evidence type="ECO:0000259" key="1">
    <source>
        <dbReference type="PROSITE" id="PS50172"/>
    </source>
</evidence>
<dbReference type="InterPro" id="IPR036291">
    <property type="entry name" value="NAD(P)-bd_dom_sf"/>
</dbReference>
<evidence type="ECO:0000313" key="2">
    <source>
        <dbReference type="EMBL" id="EEG77180.1"/>
    </source>
</evidence>
<feature type="domain" description="BRCT" evidence="1">
    <location>
        <begin position="1"/>
        <end position="62"/>
    </location>
</feature>
<protein>
    <recommendedName>
        <fullName evidence="1">BRCT domain-containing protein</fullName>
    </recommendedName>
</protein>
<dbReference type="InterPro" id="IPR003148">
    <property type="entry name" value="RCK_N"/>
</dbReference>
<dbReference type="eggNOG" id="COG0569">
    <property type="taxonomic scope" value="Bacteria"/>
</dbReference>
<accession>C0GHH4</accession>
<sequence>MNIIIIGGGDIGTELAANLSAKKQNVVLIDKDPAKVKNLSQKLGILVIEKKLKLKRLRWLLQ</sequence>
<name>C0GHH4_DETAL</name>
<dbReference type="Proteomes" id="UP000006443">
    <property type="component" value="Unassembled WGS sequence"/>
</dbReference>
<dbReference type="GO" id="GO:0006813">
    <property type="term" value="P:potassium ion transport"/>
    <property type="evidence" value="ECO:0007669"/>
    <property type="project" value="InterPro"/>
</dbReference>
<dbReference type="InterPro" id="IPR001357">
    <property type="entry name" value="BRCT_dom"/>
</dbReference>
<dbReference type="PROSITE" id="PS50172">
    <property type="entry name" value="BRCT"/>
    <property type="match status" value="1"/>
</dbReference>
<dbReference type="Pfam" id="PF02254">
    <property type="entry name" value="TrkA_N"/>
    <property type="match status" value="1"/>
</dbReference>
<keyword evidence="3" id="KW-1185">Reference proteome</keyword>
<dbReference type="SUPFAM" id="SSF51735">
    <property type="entry name" value="NAD(P)-binding Rossmann-fold domains"/>
    <property type="match status" value="1"/>
</dbReference>
<proteinExistence type="predicted"/>
<reference evidence="2 3" key="1">
    <citation type="submission" date="2009-02" db="EMBL/GenBank/DDBJ databases">
        <title>Sequencing of the draft genome and assembly of Dethiobacter alkaliphilus AHT 1.</title>
        <authorList>
            <consortium name="US DOE Joint Genome Institute (JGI-PGF)"/>
            <person name="Lucas S."/>
            <person name="Copeland A."/>
            <person name="Lapidus A."/>
            <person name="Glavina del Rio T."/>
            <person name="Dalin E."/>
            <person name="Tice H."/>
            <person name="Bruce D."/>
            <person name="Goodwin L."/>
            <person name="Pitluck S."/>
            <person name="Larimer F."/>
            <person name="Land M.L."/>
            <person name="Hauser L."/>
            <person name="Muyzer G."/>
        </authorList>
    </citation>
    <scope>NUCLEOTIDE SEQUENCE [LARGE SCALE GENOMIC DNA]</scope>
    <source>
        <strain evidence="2 3">AHT 1</strain>
    </source>
</reference>
<dbReference type="STRING" id="555088.DealDRAFT_1933"/>
<organism evidence="2 3">
    <name type="scientific">Dethiobacter alkaliphilus AHT 1</name>
    <dbReference type="NCBI Taxonomy" id="555088"/>
    <lineage>
        <taxon>Bacteria</taxon>
        <taxon>Bacillati</taxon>
        <taxon>Bacillota</taxon>
        <taxon>Dethiobacteria</taxon>
        <taxon>Dethiobacterales</taxon>
        <taxon>Dethiobacteraceae</taxon>
        <taxon>Dethiobacter</taxon>
    </lineage>
</organism>
<dbReference type="EMBL" id="ACJM01000009">
    <property type="protein sequence ID" value="EEG77180.1"/>
    <property type="molecule type" value="Genomic_DNA"/>
</dbReference>
<dbReference type="Gene3D" id="3.40.50.720">
    <property type="entry name" value="NAD(P)-binding Rossmann-like Domain"/>
    <property type="match status" value="1"/>
</dbReference>
<dbReference type="AlphaFoldDB" id="C0GHH4"/>
<gene>
    <name evidence="2" type="ORF">DealDRAFT_1933</name>
</gene>